<keyword evidence="1" id="KW-0812">Transmembrane</keyword>
<keyword evidence="3" id="KW-1185">Reference proteome</keyword>
<keyword evidence="1" id="KW-1133">Transmembrane helix</keyword>
<dbReference type="RefSeq" id="WP_304600068.1">
    <property type="nucleotide sequence ID" value="NZ_JAUQYO010000001.1"/>
</dbReference>
<feature type="transmembrane region" description="Helical" evidence="1">
    <location>
        <begin position="134"/>
        <end position="157"/>
    </location>
</feature>
<accession>A0ABT9DB31</accession>
<proteinExistence type="predicted"/>
<organism evidence="2 3">
    <name type="scientific">Actinotalea lenta</name>
    <dbReference type="NCBI Taxonomy" id="3064654"/>
    <lineage>
        <taxon>Bacteria</taxon>
        <taxon>Bacillati</taxon>
        <taxon>Actinomycetota</taxon>
        <taxon>Actinomycetes</taxon>
        <taxon>Micrococcales</taxon>
        <taxon>Cellulomonadaceae</taxon>
        <taxon>Actinotalea</taxon>
    </lineage>
</organism>
<protein>
    <submittedName>
        <fullName evidence="2">Uncharacterized protein</fullName>
    </submittedName>
</protein>
<dbReference type="EMBL" id="JAUQYP010000001">
    <property type="protein sequence ID" value="MDO8106408.1"/>
    <property type="molecule type" value="Genomic_DNA"/>
</dbReference>
<reference evidence="2 3" key="1">
    <citation type="submission" date="2023-07" db="EMBL/GenBank/DDBJ databases">
        <title>Description of novel actinomycetes strains, isolated from tidal flat sediment.</title>
        <authorList>
            <person name="Lu C."/>
        </authorList>
    </citation>
    <scope>NUCLEOTIDE SEQUENCE [LARGE SCALE GENOMIC DNA]</scope>
    <source>
        <strain evidence="2 3">SYSU T00b441</strain>
    </source>
</reference>
<evidence type="ECO:0000256" key="1">
    <source>
        <dbReference type="SAM" id="Phobius"/>
    </source>
</evidence>
<evidence type="ECO:0000313" key="3">
    <source>
        <dbReference type="Proteomes" id="UP001232536"/>
    </source>
</evidence>
<feature type="transmembrane region" description="Helical" evidence="1">
    <location>
        <begin position="87"/>
        <end position="107"/>
    </location>
</feature>
<feature type="transmembrane region" description="Helical" evidence="1">
    <location>
        <begin position="41"/>
        <end position="60"/>
    </location>
</feature>
<keyword evidence="1" id="KW-0472">Membrane</keyword>
<feature type="transmembrane region" description="Helical" evidence="1">
    <location>
        <begin position="12"/>
        <end position="35"/>
    </location>
</feature>
<evidence type="ECO:0000313" key="2">
    <source>
        <dbReference type="EMBL" id="MDO8106408.1"/>
    </source>
</evidence>
<name>A0ABT9DB31_9CELL</name>
<dbReference type="Proteomes" id="UP001232536">
    <property type="component" value="Unassembled WGS sequence"/>
</dbReference>
<gene>
    <name evidence="2" type="ORF">Q6348_04270</name>
</gene>
<sequence length="173" mass="17704">MPATIGGLPVHPLVVHAAVVLVPVAAVTVLLAALWPRFRRWSGWLPAVLAIGAFGAAAVAKETGEALLAKVPGSAELARHMALGTDVALWSAVLVVVAGGVTLTSWVERRLPWMPALPDRIGVRTGDAVAMPTWWSAVVAVLAVVVAAGVTIVVVLAGHSGATAVWTTLLPNG</sequence>
<comment type="caution">
    <text evidence="2">The sequence shown here is derived from an EMBL/GenBank/DDBJ whole genome shotgun (WGS) entry which is preliminary data.</text>
</comment>